<dbReference type="InterPro" id="IPR000551">
    <property type="entry name" value="MerR-type_HTH_dom"/>
</dbReference>
<dbReference type="PANTHER" id="PTHR30204:SF93">
    <property type="entry name" value="HTH MERR-TYPE DOMAIN-CONTAINING PROTEIN"/>
    <property type="match status" value="1"/>
</dbReference>
<dbReference type="Gene3D" id="1.10.1660.10">
    <property type="match status" value="1"/>
</dbReference>
<evidence type="ECO:0000313" key="3">
    <source>
        <dbReference type="EMBL" id="RJL22111.1"/>
    </source>
</evidence>
<evidence type="ECO:0000256" key="1">
    <source>
        <dbReference type="ARBA" id="ARBA00023125"/>
    </source>
</evidence>
<gene>
    <name evidence="3" type="ORF">D5H75_36595</name>
</gene>
<dbReference type="AlphaFoldDB" id="A0A3A4ALT2"/>
<sequence length="316" mass="35296">MDYTIGALAKLTGLPVKTIRYYSDIGVLPEHDRTPAGYRLYTDEDRARLELIRTLRELGLDLATIQALGSSQISLTDVLDLHLRAVETQIGALRRTRAVLRATLERGDPTDEDLRRLHALGRVGAADMNRLVGEFMGDVAGDNASRARWLACLRDAMVPTLPEEPTAEQLDAWLELTELLTDEDFRASLRAMSSEFWENMDDSQQEAWTATNQAVTETAMAAAEGGIDPESDEALPIIDRIVELMAGNRGAEPDPALRASILKSYDEHDPRAEYYWELMARIHGSPWPAPQTIAHQWMHRALRHRVARDANAGETT</sequence>
<dbReference type="GO" id="GO:0003700">
    <property type="term" value="F:DNA-binding transcription factor activity"/>
    <property type="evidence" value="ECO:0007669"/>
    <property type="project" value="InterPro"/>
</dbReference>
<dbReference type="InterPro" id="IPR009061">
    <property type="entry name" value="DNA-bd_dom_put_sf"/>
</dbReference>
<dbReference type="OrthoDB" id="9809391at2"/>
<comment type="caution">
    <text evidence="3">The sequence shown here is derived from an EMBL/GenBank/DDBJ whole genome shotgun (WGS) entry which is preliminary data.</text>
</comment>
<dbReference type="PRINTS" id="PR00040">
    <property type="entry name" value="HTHMERR"/>
</dbReference>
<accession>A0A3A4ALT2</accession>
<dbReference type="EMBL" id="QZEY01000023">
    <property type="protein sequence ID" value="RJL22111.1"/>
    <property type="molecule type" value="Genomic_DNA"/>
</dbReference>
<dbReference type="RefSeq" id="WP_119931186.1">
    <property type="nucleotide sequence ID" value="NZ_QZEY01000023.1"/>
</dbReference>
<organism evidence="3 4">
    <name type="scientific">Bailinhaonella thermotolerans</name>
    <dbReference type="NCBI Taxonomy" id="1070861"/>
    <lineage>
        <taxon>Bacteria</taxon>
        <taxon>Bacillati</taxon>
        <taxon>Actinomycetota</taxon>
        <taxon>Actinomycetes</taxon>
        <taxon>Streptosporangiales</taxon>
        <taxon>Streptosporangiaceae</taxon>
        <taxon>Bailinhaonella</taxon>
    </lineage>
</organism>
<keyword evidence="1" id="KW-0238">DNA-binding</keyword>
<dbReference type="SMART" id="SM00422">
    <property type="entry name" value="HTH_MERR"/>
    <property type="match status" value="1"/>
</dbReference>
<dbReference type="PANTHER" id="PTHR30204">
    <property type="entry name" value="REDOX-CYCLING DRUG-SENSING TRANSCRIPTIONAL ACTIVATOR SOXR"/>
    <property type="match status" value="1"/>
</dbReference>
<dbReference type="Proteomes" id="UP000265768">
    <property type="component" value="Unassembled WGS sequence"/>
</dbReference>
<name>A0A3A4ALT2_9ACTN</name>
<dbReference type="SUPFAM" id="SSF46955">
    <property type="entry name" value="Putative DNA-binding domain"/>
    <property type="match status" value="1"/>
</dbReference>
<keyword evidence="4" id="KW-1185">Reference proteome</keyword>
<dbReference type="GO" id="GO:0003677">
    <property type="term" value="F:DNA binding"/>
    <property type="evidence" value="ECO:0007669"/>
    <property type="project" value="UniProtKB-KW"/>
</dbReference>
<dbReference type="Pfam" id="PF13411">
    <property type="entry name" value="MerR_1"/>
    <property type="match status" value="1"/>
</dbReference>
<dbReference type="InterPro" id="IPR047057">
    <property type="entry name" value="MerR_fam"/>
</dbReference>
<reference evidence="3 4" key="1">
    <citation type="submission" date="2018-09" db="EMBL/GenBank/DDBJ databases">
        <title>YIM 75507 draft genome.</title>
        <authorList>
            <person name="Tang S."/>
            <person name="Feng Y."/>
        </authorList>
    </citation>
    <scope>NUCLEOTIDE SEQUENCE [LARGE SCALE GENOMIC DNA]</scope>
    <source>
        <strain evidence="3 4">YIM 75507</strain>
    </source>
</reference>
<evidence type="ECO:0000259" key="2">
    <source>
        <dbReference type="PROSITE" id="PS50937"/>
    </source>
</evidence>
<feature type="domain" description="HTH merR-type" evidence="2">
    <location>
        <begin position="1"/>
        <end position="71"/>
    </location>
</feature>
<evidence type="ECO:0000313" key="4">
    <source>
        <dbReference type="Proteomes" id="UP000265768"/>
    </source>
</evidence>
<proteinExistence type="predicted"/>
<protein>
    <submittedName>
        <fullName evidence="3">MerR family transcriptional regulator</fullName>
    </submittedName>
</protein>
<dbReference type="PROSITE" id="PS50937">
    <property type="entry name" value="HTH_MERR_2"/>
    <property type="match status" value="1"/>
</dbReference>